<name>A0ABW2BA19_9RHOB</name>
<accession>A0ABW2BA19</accession>
<proteinExistence type="predicted"/>
<evidence type="ECO:0000256" key="1">
    <source>
        <dbReference type="SAM" id="SignalP"/>
    </source>
</evidence>
<dbReference type="EMBL" id="JBHSWG010000004">
    <property type="protein sequence ID" value="MFC6762441.1"/>
    <property type="molecule type" value="Genomic_DNA"/>
</dbReference>
<sequence>MKILSRAIALTLAFGLSALPAAAQDTDAYLDGFYQQAVDAGESEVIIYNPTTRGLEPVIEAFEARFPEIRIKGVDLFGSKLLARVDSEYAAAAPWVTSSPRRQPIHPKSARPVG</sequence>
<feature type="chain" id="PRO_5045418171" description="Iron(III) transport system substrate-binding protein" evidence="1">
    <location>
        <begin position="24"/>
        <end position="114"/>
    </location>
</feature>
<protein>
    <recommendedName>
        <fullName evidence="4">Iron(III) transport system substrate-binding protein</fullName>
    </recommendedName>
</protein>
<keyword evidence="3" id="KW-1185">Reference proteome</keyword>
<comment type="caution">
    <text evidence="2">The sequence shown here is derived from an EMBL/GenBank/DDBJ whole genome shotgun (WGS) entry which is preliminary data.</text>
</comment>
<feature type="signal peptide" evidence="1">
    <location>
        <begin position="1"/>
        <end position="23"/>
    </location>
</feature>
<evidence type="ECO:0000313" key="3">
    <source>
        <dbReference type="Proteomes" id="UP001596353"/>
    </source>
</evidence>
<evidence type="ECO:0000313" key="2">
    <source>
        <dbReference type="EMBL" id="MFC6762441.1"/>
    </source>
</evidence>
<dbReference type="Gene3D" id="3.40.190.10">
    <property type="entry name" value="Periplasmic binding protein-like II"/>
    <property type="match status" value="1"/>
</dbReference>
<organism evidence="2 3">
    <name type="scientific">Sulfitobacter porphyrae</name>
    <dbReference type="NCBI Taxonomy" id="1246864"/>
    <lineage>
        <taxon>Bacteria</taxon>
        <taxon>Pseudomonadati</taxon>
        <taxon>Pseudomonadota</taxon>
        <taxon>Alphaproteobacteria</taxon>
        <taxon>Rhodobacterales</taxon>
        <taxon>Roseobacteraceae</taxon>
        <taxon>Sulfitobacter</taxon>
    </lineage>
</organism>
<gene>
    <name evidence="2" type="ORF">ACFQFQ_27540</name>
</gene>
<evidence type="ECO:0008006" key="4">
    <source>
        <dbReference type="Google" id="ProtNLM"/>
    </source>
</evidence>
<reference evidence="3" key="1">
    <citation type="journal article" date="2019" name="Int. J. Syst. Evol. Microbiol.">
        <title>The Global Catalogue of Microorganisms (GCM) 10K type strain sequencing project: providing services to taxonomists for standard genome sequencing and annotation.</title>
        <authorList>
            <consortium name="The Broad Institute Genomics Platform"/>
            <consortium name="The Broad Institute Genome Sequencing Center for Infectious Disease"/>
            <person name="Wu L."/>
            <person name="Ma J."/>
        </authorList>
    </citation>
    <scope>NUCLEOTIDE SEQUENCE [LARGE SCALE GENOMIC DNA]</scope>
    <source>
        <strain evidence="3">CCUG 66188</strain>
    </source>
</reference>
<keyword evidence="1" id="KW-0732">Signal</keyword>
<dbReference type="Proteomes" id="UP001596353">
    <property type="component" value="Unassembled WGS sequence"/>
</dbReference>